<comment type="subcellular location">
    <subcellularLocation>
        <location evidence="1">Cell membrane</location>
        <topology evidence="1">Multi-pass membrane protein</topology>
    </subcellularLocation>
</comment>
<feature type="transmembrane region" description="Helical" evidence="7">
    <location>
        <begin position="170"/>
        <end position="188"/>
    </location>
</feature>
<dbReference type="InterPro" id="IPR050638">
    <property type="entry name" value="AA-Vitamin_Transporters"/>
</dbReference>
<feature type="domain" description="EamA" evidence="8">
    <location>
        <begin position="170"/>
        <end position="304"/>
    </location>
</feature>
<dbReference type="InterPro" id="IPR000620">
    <property type="entry name" value="EamA_dom"/>
</dbReference>
<feature type="domain" description="EamA" evidence="8">
    <location>
        <begin position="15"/>
        <end position="156"/>
    </location>
</feature>
<keyword evidence="4 7" id="KW-0812">Transmembrane</keyword>
<evidence type="ECO:0000256" key="1">
    <source>
        <dbReference type="ARBA" id="ARBA00004651"/>
    </source>
</evidence>
<protein>
    <submittedName>
        <fullName evidence="9">Permease of the drug/metabolite transporter (DMT) superfamily</fullName>
    </submittedName>
</protein>
<dbReference type="GO" id="GO:0005886">
    <property type="term" value="C:plasma membrane"/>
    <property type="evidence" value="ECO:0007669"/>
    <property type="project" value="UniProtKB-SubCell"/>
</dbReference>
<feature type="transmembrane region" description="Helical" evidence="7">
    <location>
        <begin position="114"/>
        <end position="131"/>
    </location>
</feature>
<feature type="transmembrane region" description="Helical" evidence="7">
    <location>
        <begin position="260"/>
        <end position="279"/>
    </location>
</feature>
<evidence type="ECO:0000256" key="2">
    <source>
        <dbReference type="ARBA" id="ARBA00007362"/>
    </source>
</evidence>
<dbReference type="PANTHER" id="PTHR32322:SF18">
    <property type="entry name" value="S-ADENOSYLMETHIONINE_S-ADENOSYLHOMOCYSTEINE TRANSPORTER"/>
    <property type="match status" value="1"/>
</dbReference>
<accession>A0A1G9WN07</accession>
<name>A0A1G9WN07_9FIRM</name>
<keyword evidence="6 7" id="KW-0472">Membrane</keyword>
<reference evidence="10" key="1">
    <citation type="submission" date="2016-10" db="EMBL/GenBank/DDBJ databases">
        <authorList>
            <person name="Varghese N."/>
            <person name="Submissions S."/>
        </authorList>
    </citation>
    <scope>NUCLEOTIDE SEQUENCE [LARGE SCALE GENOMIC DNA]</scope>
    <source>
        <strain evidence="10">M83</strain>
    </source>
</reference>
<evidence type="ECO:0000259" key="8">
    <source>
        <dbReference type="Pfam" id="PF00892"/>
    </source>
</evidence>
<evidence type="ECO:0000313" key="10">
    <source>
        <dbReference type="Proteomes" id="UP000187651"/>
    </source>
</evidence>
<dbReference type="Pfam" id="PF00892">
    <property type="entry name" value="EamA"/>
    <property type="match status" value="2"/>
</dbReference>
<gene>
    <name evidence="9" type="ORF">SAMN05216544_1275</name>
</gene>
<feature type="transmembrane region" description="Helical" evidence="7">
    <location>
        <begin position="138"/>
        <end position="158"/>
    </location>
</feature>
<keyword evidence="3" id="KW-1003">Cell membrane</keyword>
<keyword evidence="5 7" id="KW-1133">Transmembrane helix</keyword>
<proteinExistence type="inferred from homology"/>
<keyword evidence="10" id="KW-1185">Reference proteome</keyword>
<dbReference type="InterPro" id="IPR037185">
    <property type="entry name" value="EmrE-like"/>
</dbReference>
<feature type="transmembrane region" description="Helical" evidence="7">
    <location>
        <begin position="285"/>
        <end position="303"/>
    </location>
</feature>
<evidence type="ECO:0000256" key="6">
    <source>
        <dbReference type="ARBA" id="ARBA00023136"/>
    </source>
</evidence>
<sequence length="311" mass="33496">MSKDSSVFTKPWLVFILALLCCFLWGSAFPCIKIGYKLFNINSTDTASQILFAGIRFFLAGILTIAIGSLIEGHFLIPKKGSFKMISTLSLFQTIIQYFFFYAGLAHASGVKSSIINSMTTFFAILIACLVRKQEKLTLSKIVGCLLGIAGVVIVSLSDGDFGSSFALNGEGFILIAAVSYAISSVLVKEFSLKENPVVLSGYQFLLGGLVMIIVSLILGASISVNSVGAVILLIYMAMISAVAYSVWGILLKYNPVSKVTIYGFTNPIFGALLSAIFLKEYDKLNLNCLLALILVSIGIYVVNKFGGKKA</sequence>
<dbReference type="AlphaFoldDB" id="A0A1G9WN07"/>
<organism evidence="9 10">
    <name type="scientific">Lachnospira pectinoschiza</name>
    <dbReference type="NCBI Taxonomy" id="28052"/>
    <lineage>
        <taxon>Bacteria</taxon>
        <taxon>Bacillati</taxon>
        <taxon>Bacillota</taxon>
        <taxon>Clostridia</taxon>
        <taxon>Lachnospirales</taxon>
        <taxon>Lachnospiraceae</taxon>
        <taxon>Lachnospira</taxon>
    </lineage>
</organism>
<dbReference type="EMBL" id="FNHZ01000003">
    <property type="protein sequence ID" value="SDM85894.1"/>
    <property type="molecule type" value="Genomic_DNA"/>
</dbReference>
<feature type="transmembrane region" description="Helical" evidence="7">
    <location>
        <begin position="89"/>
        <end position="108"/>
    </location>
</feature>
<dbReference type="Proteomes" id="UP000187651">
    <property type="component" value="Unassembled WGS sequence"/>
</dbReference>
<evidence type="ECO:0000256" key="4">
    <source>
        <dbReference type="ARBA" id="ARBA00022692"/>
    </source>
</evidence>
<dbReference type="PANTHER" id="PTHR32322">
    <property type="entry name" value="INNER MEMBRANE TRANSPORTER"/>
    <property type="match status" value="1"/>
</dbReference>
<feature type="transmembrane region" description="Helical" evidence="7">
    <location>
        <begin position="200"/>
        <end position="221"/>
    </location>
</feature>
<evidence type="ECO:0000256" key="3">
    <source>
        <dbReference type="ARBA" id="ARBA00022475"/>
    </source>
</evidence>
<dbReference type="RefSeq" id="WP_074521440.1">
    <property type="nucleotide sequence ID" value="NZ_FNHZ01000003.1"/>
</dbReference>
<evidence type="ECO:0000256" key="5">
    <source>
        <dbReference type="ARBA" id="ARBA00022989"/>
    </source>
</evidence>
<feature type="transmembrane region" description="Helical" evidence="7">
    <location>
        <begin position="52"/>
        <end position="77"/>
    </location>
</feature>
<dbReference type="SUPFAM" id="SSF103481">
    <property type="entry name" value="Multidrug resistance efflux transporter EmrE"/>
    <property type="match status" value="2"/>
</dbReference>
<dbReference type="OrthoDB" id="3190463at2"/>
<evidence type="ECO:0000313" key="9">
    <source>
        <dbReference type="EMBL" id="SDM85894.1"/>
    </source>
</evidence>
<feature type="transmembrane region" description="Helical" evidence="7">
    <location>
        <begin position="227"/>
        <end position="248"/>
    </location>
</feature>
<comment type="similarity">
    <text evidence="2">Belongs to the EamA transporter family.</text>
</comment>
<evidence type="ECO:0000256" key="7">
    <source>
        <dbReference type="SAM" id="Phobius"/>
    </source>
</evidence>